<accession>A0ABD5UAU8</accession>
<name>A0ABD5UAU8_9EURY</name>
<dbReference type="AlphaFoldDB" id="A0ABD5UAU8"/>
<dbReference type="RefSeq" id="WP_304447579.1">
    <property type="nucleotide sequence ID" value="NZ_JARRAH010000001.1"/>
</dbReference>
<keyword evidence="2" id="KW-1185">Reference proteome</keyword>
<evidence type="ECO:0000313" key="2">
    <source>
        <dbReference type="Proteomes" id="UP001596406"/>
    </source>
</evidence>
<proteinExistence type="predicted"/>
<protein>
    <submittedName>
        <fullName evidence="1">Uncharacterized protein</fullName>
    </submittedName>
</protein>
<sequence>MSSGPAPVTGTRRSAADLAVIPPAVAREEVPNDGRVGCVAYPYRVFEATSSMDRPALGPRVARYVVSVDRVRRLALRADTFPAVETRRVEDVLVLPAALHDESTREKARTAVFQWTLRTYSPLGPPDVEFDARADAYKLFWLAERETGDVIVDSVRGGERPLRD</sequence>
<evidence type="ECO:0000313" key="1">
    <source>
        <dbReference type="EMBL" id="MFC6835884.1"/>
    </source>
</evidence>
<dbReference type="Proteomes" id="UP001596406">
    <property type="component" value="Unassembled WGS sequence"/>
</dbReference>
<organism evidence="1 2">
    <name type="scientific">Halomarina ordinaria</name>
    <dbReference type="NCBI Taxonomy" id="3033939"/>
    <lineage>
        <taxon>Archaea</taxon>
        <taxon>Methanobacteriati</taxon>
        <taxon>Methanobacteriota</taxon>
        <taxon>Stenosarchaea group</taxon>
        <taxon>Halobacteria</taxon>
        <taxon>Halobacteriales</taxon>
        <taxon>Natronomonadaceae</taxon>
        <taxon>Halomarina</taxon>
    </lineage>
</organism>
<dbReference type="EMBL" id="JBHSXM010000001">
    <property type="protein sequence ID" value="MFC6835884.1"/>
    <property type="molecule type" value="Genomic_DNA"/>
</dbReference>
<gene>
    <name evidence="1" type="ORF">ACFQHK_05105</name>
</gene>
<reference evidence="1 2" key="1">
    <citation type="journal article" date="2019" name="Int. J. Syst. Evol. Microbiol.">
        <title>The Global Catalogue of Microorganisms (GCM) 10K type strain sequencing project: providing services to taxonomists for standard genome sequencing and annotation.</title>
        <authorList>
            <consortium name="The Broad Institute Genomics Platform"/>
            <consortium name="The Broad Institute Genome Sequencing Center for Infectious Disease"/>
            <person name="Wu L."/>
            <person name="Ma J."/>
        </authorList>
    </citation>
    <scope>NUCLEOTIDE SEQUENCE [LARGE SCALE GENOMIC DNA]</scope>
    <source>
        <strain evidence="1 2">PSRA2</strain>
    </source>
</reference>
<comment type="caution">
    <text evidence="1">The sequence shown here is derived from an EMBL/GenBank/DDBJ whole genome shotgun (WGS) entry which is preliminary data.</text>
</comment>